<comment type="caution">
    <text evidence="3">The sequence shown here is derived from an EMBL/GenBank/DDBJ whole genome shotgun (WGS) entry which is preliminary data.</text>
</comment>
<dbReference type="EMBL" id="JANYMP010000005">
    <property type="protein sequence ID" value="MCS7477637.1"/>
    <property type="molecule type" value="Genomic_DNA"/>
</dbReference>
<dbReference type="Pfam" id="PF02922">
    <property type="entry name" value="CBM_48"/>
    <property type="match status" value="1"/>
</dbReference>
<dbReference type="Gene3D" id="2.60.40.10">
    <property type="entry name" value="Immunoglobulins"/>
    <property type="match status" value="1"/>
</dbReference>
<evidence type="ECO:0000256" key="1">
    <source>
        <dbReference type="ARBA" id="ARBA00008061"/>
    </source>
</evidence>
<dbReference type="InterPro" id="IPR004193">
    <property type="entry name" value="Glyco_hydro_13_N"/>
</dbReference>
<organism evidence="3 4">
    <name type="scientific">Umezawaea endophytica</name>
    <dbReference type="NCBI Taxonomy" id="1654476"/>
    <lineage>
        <taxon>Bacteria</taxon>
        <taxon>Bacillati</taxon>
        <taxon>Actinomycetota</taxon>
        <taxon>Actinomycetes</taxon>
        <taxon>Pseudonocardiales</taxon>
        <taxon>Pseudonocardiaceae</taxon>
        <taxon>Umezawaea</taxon>
    </lineage>
</organism>
<feature type="domain" description="Glycoside hydrolase family 13 N-terminal" evidence="2">
    <location>
        <begin position="10"/>
        <end position="96"/>
    </location>
</feature>
<dbReference type="InterPro" id="IPR044505">
    <property type="entry name" value="GlgX_Isoamylase_N_E_set"/>
</dbReference>
<dbReference type="Proteomes" id="UP001141259">
    <property type="component" value="Unassembled WGS sequence"/>
</dbReference>
<dbReference type="SUPFAM" id="SSF81296">
    <property type="entry name" value="E set domains"/>
    <property type="match status" value="1"/>
</dbReference>
<protein>
    <submittedName>
        <fullName evidence="3">Glycogen debranching enzyme</fullName>
    </submittedName>
</protein>
<dbReference type="InterPro" id="IPR014756">
    <property type="entry name" value="Ig_E-set"/>
</dbReference>
<name>A0A9X2VK98_9PSEU</name>
<sequence>MRPWPGTPYPLGATFDGVGTNFAVFSEVADHVELCLFDGEGEETRVRLPEVDGFVHHGYLSGVGPGQRYGFRVHGPHDPARGLRCNPNKLLIDPYAKAISNGVDWHPSLFGYEFGEPERRNDEDSAGHVPLSVVVNPFFDWGTDRAPKTPYNETVIYEAHVRGLTMNHPDIPEEQRGTYAGLAHPAVIDHLTKLGVTAIELMPVHQFITDHGLEEQGLRNYWGYNTIGFFAPHDLYSAMAGEGT</sequence>
<proteinExistence type="inferred from homology"/>
<dbReference type="GO" id="GO:0005975">
    <property type="term" value="P:carbohydrate metabolic process"/>
    <property type="evidence" value="ECO:0007669"/>
    <property type="project" value="InterPro"/>
</dbReference>
<gene>
    <name evidence="3" type="ORF">NZH93_12290</name>
</gene>
<dbReference type="SUPFAM" id="SSF51445">
    <property type="entry name" value="(Trans)glycosidases"/>
    <property type="match status" value="1"/>
</dbReference>
<comment type="similarity">
    <text evidence="1">Belongs to the glycosyl hydrolase 13 family.</text>
</comment>
<evidence type="ECO:0000313" key="4">
    <source>
        <dbReference type="Proteomes" id="UP001141259"/>
    </source>
</evidence>
<accession>A0A9X2VK98</accession>
<dbReference type="PANTHER" id="PTHR43002">
    <property type="entry name" value="GLYCOGEN DEBRANCHING ENZYME"/>
    <property type="match status" value="1"/>
</dbReference>
<dbReference type="AlphaFoldDB" id="A0A9X2VK98"/>
<dbReference type="CDD" id="cd02856">
    <property type="entry name" value="E_set_GDE_Isoamylase_N"/>
    <property type="match status" value="1"/>
</dbReference>
<feature type="non-terminal residue" evidence="3">
    <location>
        <position position="244"/>
    </location>
</feature>
<evidence type="ECO:0000259" key="2">
    <source>
        <dbReference type="Pfam" id="PF02922"/>
    </source>
</evidence>
<dbReference type="Gene3D" id="3.20.20.80">
    <property type="entry name" value="Glycosidases"/>
    <property type="match status" value="1"/>
</dbReference>
<dbReference type="InterPro" id="IPR013783">
    <property type="entry name" value="Ig-like_fold"/>
</dbReference>
<dbReference type="InterPro" id="IPR017853">
    <property type="entry name" value="GH"/>
</dbReference>
<dbReference type="GO" id="GO:0004553">
    <property type="term" value="F:hydrolase activity, hydrolyzing O-glycosyl compounds"/>
    <property type="evidence" value="ECO:0007669"/>
    <property type="project" value="InterPro"/>
</dbReference>
<keyword evidence="4" id="KW-1185">Reference proteome</keyword>
<evidence type="ECO:0000313" key="3">
    <source>
        <dbReference type="EMBL" id="MCS7477637.1"/>
    </source>
</evidence>
<reference evidence="3" key="1">
    <citation type="submission" date="2022-08" db="EMBL/GenBank/DDBJ databases">
        <authorList>
            <person name="Tistechok S."/>
            <person name="Samborskyy M."/>
            <person name="Roman I."/>
        </authorList>
    </citation>
    <scope>NUCLEOTIDE SEQUENCE</scope>
    <source>
        <strain evidence="3">DSM 103496</strain>
    </source>
</reference>